<organism evidence="1 2">
    <name type="scientific">Pseudoalteromonas undina</name>
    <dbReference type="NCBI Taxonomy" id="43660"/>
    <lineage>
        <taxon>Bacteria</taxon>
        <taxon>Pseudomonadati</taxon>
        <taxon>Pseudomonadota</taxon>
        <taxon>Gammaproteobacteria</taxon>
        <taxon>Alteromonadales</taxon>
        <taxon>Pseudoalteromonadaceae</taxon>
        <taxon>Pseudoalteromonas</taxon>
    </lineage>
</organism>
<sequence>MKAEKFFIIVALKILLLGGCTHTQINESKETDNEKLKPNILLIQVDDFGYDDLGIHGNEIIQTPSLDELANQSVQFNNFYVSSLCAPSRASLLTGRNFMKTGVSGVHGGRDYIDLSETLLPQKLQKNGYITGMWGKWHSGKTNGYFPWDRGFDEAYYASLYNYFDNVGLLNGSEIKTQGSATKVITDFAINFIEENKSKPFFAYVPYMAPHNPWRAPESIIEKYQKKGLSRAMSSLYAMIDNLDQNIGRLLESLERAKVSDNTIVIFVSDNGPWVKSYRFGLSEDEWALRNPNNKKGMKGDNWENGIHSPLFIRWPKNYAAKTTEQLSQIEDLYPTILTWAGIEFDSEKLDGSSLVNVLNGGELSERYIVSAYASPSTQKVNYHELDPTGFYYPLSSDYRIDISDASEQRLAVRHGDFKLVQNEGNQDKVVLYNLAKDPLETTNIFAEHKGIAKEMQEYLTKWYEKVLDEPNSLKMPTFQIGYKNRKLSQIYASSPSDISADLMNTNHFLANWTNEGAWAKYNVNVNSSGTYQARLITNMQEPSSRVFTLSCGESALSSSLEASDTTNEFGTLIQNESAYWSDFDKPETFKAEIHNFILGDIKLDATCSVLKLELVEVKPNTTVAELDQVIAIQLIKH</sequence>
<proteinExistence type="predicted"/>
<dbReference type="EMBL" id="JBAKAX010000006">
    <property type="protein sequence ID" value="MEL0604097.1"/>
    <property type="molecule type" value="Genomic_DNA"/>
</dbReference>
<evidence type="ECO:0000313" key="2">
    <source>
        <dbReference type="Proteomes" id="UP001374952"/>
    </source>
</evidence>
<protein>
    <submittedName>
        <fullName evidence="1">Sulfatase-like hydrolase/transferase</fullName>
    </submittedName>
</protein>
<name>A0ACC6R336_9GAMM</name>
<reference evidence="1" key="1">
    <citation type="submission" date="2024-02" db="EMBL/GenBank/DDBJ databases">
        <title>Bacteria isolated from the canopy kelp, Nereocystis luetkeana.</title>
        <authorList>
            <person name="Pfister C.A."/>
            <person name="Younker I.T."/>
            <person name="Light S.H."/>
        </authorList>
    </citation>
    <scope>NUCLEOTIDE SEQUENCE</scope>
    <source>
        <strain evidence="1">TN.2.01</strain>
    </source>
</reference>
<evidence type="ECO:0000313" key="1">
    <source>
        <dbReference type="EMBL" id="MEL0604097.1"/>
    </source>
</evidence>
<comment type="caution">
    <text evidence="1">The sequence shown here is derived from an EMBL/GenBank/DDBJ whole genome shotgun (WGS) entry which is preliminary data.</text>
</comment>
<dbReference type="Proteomes" id="UP001374952">
    <property type="component" value="Unassembled WGS sequence"/>
</dbReference>
<accession>A0ACC6R336</accession>
<gene>
    <name evidence="1" type="ORF">V6250_07950</name>
</gene>
<keyword evidence="2" id="KW-1185">Reference proteome</keyword>